<evidence type="ECO:0000259" key="3">
    <source>
        <dbReference type="PROSITE" id="PS51109"/>
    </source>
</evidence>
<dbReference type="EMBL" id="LOCK01000002">
    <property type="protein sequence ID" value="KTE93292.1"/>
    <property type="molecule type" value="Genomic_DNA"/>
</dbReference>
<proteinExistence type="predicted"/>
<evidence type="ECO:0000256" key="2">
    <source>
        <dbReference type="SAM" id="Phobius"/>
    </source>
</evidence>
<evidence type="ECO:0000313" key="5">
    <source>
        <dbReference type="EMBL" id="KTE93292.1"/>
    </source>
</evidence>
<gene>
    <name evidence="5" type="ORF">AT727_14875</name>
    <name evidence="4" type="ORF">DPCES_0222</name>
</gene>
<sequence>MLEKTRTSVFSLVRSSRKAQISVTLLTVAFIVASVFLLKAKTVTVEIDGGKQSLTTLYSTVGAALEHSRLGIYPEDIVEPNRETDIAKGLEIKITRSLPVELTVDGETYPARTPAPTVGEALVDLSNRLGLDLKVTDEVNLHREAVLVADAKLEVRRAVPVKVKVDGKEIDTYLAPRTVEEALEKLDIVLNEKDKVSLPMKHMIEAEDEIQVVRVEEKIETMTNEIPYQTVAQPADFPIGLPDKVVTKGVNGQHEQTVKITMEDGIEVAREVLQQEVLRAPVNQVVSRGSQTTISRGGKTIEFKRAYLMRASAYSGGGRTATGHNVRYGVIAVDPRVIPLGTEVYVDGYGEAVALDTGGAIKGNRVDLYMNTEESCWSWGVRSVVVYVK</sequence>
<dbReference type="Pfam" id="PF03990">
    <property type="entry name" value="DUF348"/>
    <property type="match status" value="3"/>
</dbReference>
<dbReference type="SUPFAM" id="SSF50685">
    <property type="entry name" value="Barwin-like endoglucanases"/>
    <property type="match status" value="1"/>
</dbReference>
<dbReference type="AlphaFoldDB" id="A0A098AUK1"/>
<protein>
    <submittedName>
        <fullName evidence="4">3D domain-containing protein</fullName>
    </submittedName>
</protein>
<dbReference type="RefSeq" id="WP_005814996.1">
    <property type="nucleotide sequence ID" value="NZ_CABKQQ010000054.1"/>
</dbReference>
<dbReference type="InterPro" id="IPR051933">
    <property type="entry name" value="Resuscitation_pf_RpfB"/>
</dbReference>
<evidence type="ECO:0000313" key="4">
    <source>
        <dbReference type="EMBL" id="CDX00109.1"/>
    </source>
</evidence>
<keyword evidence="2" id="KW-0812">Transmembrane</keyword>
<dbReference type="InterPro" id="IPR011098">
    <property type="entry name" value="G5_dom"/>
</dbReference>
<dbReference type="CDD" id="cd14667">
    <property type="entry name" value="3D_containing_proteins"/>
    <property type="match status" value="1"/>
</dbReference>
<dbReference type="InterPro" id="IPR036908">
    <property type="entry name" value="RlpA-like_sf"/>
</dbReference>
<dbReference type="InterPro" id="IPR010611">
    <property type="entry name" value="3D_dom"/>
</dbReference>
<name>A0A098AUK1_DESHA</name>
<accession>A0A098AUK1</accession>
<dbReference type="PATRIC" id="fig|49338.4.peg.238"/>
<reference evidence="4" key="1">
    <citation type="submission" date="2014-07" db="EMBL/GenBank/DDBJ databases">
        <authorList>
            <person name="Hornung V.Bastian."/>
        </authorList>
    </citation>
    <scope>NUCLEOTIDE SEQUENCE</scope>
    <source>
        <strain evidence="4">PCE-S</strain>
    </source>
</reference>
<organism evidence="4">
    <name type="scientific">Desulfitobacterium hafniense</name>
    <name type="common">Desulfitobacterium frappieri</name>
    <dbReference type="NCBI Taxonomy" id="49338"/>
    <lineage>
        <taxon>Bacteria</taxon>
        <taxon>Bacillati</taxon>
        <taxon>Bacillota</taxon>
        <taxon>Clostridia</taxon>
        <taxon>Eubacteriales</taxon>
        <taxon>Desulfitobacteriaceae</taxon>
        <taxon>Desulfitobacterium</taxon>
    </lineage>
</organism>
<dbReference type="Proteomes" id="UP000054623">
    <property type="component" value="Unassembled WGS sequence"/>
</dbReference>
<dbReference type="PANTHER" id="PTHR39160:SF4">
    <property type="entry name" value="RESUSCITATION-PROMOTING FACTOR RPFB"/>
    <property type="match status" value="1"/>
</dbReference>
<dbReference type="Gene3D" id="2.20.230.10">
    <property type="entry name" value="Resuscitation-promoting factor rpfb"/>
    <property type="match status" value="1"/>
</dbReference>
<reference evidence="5 6" key="2">
    <citation type="submission" date="2015-12" db="EMBL/GenBank/DDBJ databases">
        <title>Draft Genome Sequence of Desulfitobacterium hafniense Strain DH, a Sulfate-reducing Bacterium Isolated from Paddy Soils.</title>
        <authorList>
            <person name="Bao P."/>
            <person name="Zhang X."/>
            <person name="Li G."/>
        </authorList>
    </citation>
    <scope>NUCLEOTIDE SEQUENCE [LARGE SCALE GENOMIC DNA]</scope>
    <source>
        <strain evidence="5 6">DH</strain>
    </source>
</reference>
<feature type="transmembrane region" description="Helical" evidence="2">
    <location>
        <begin position="21"/>
        <end position="38"/>
    </location>
</feature>
<keyword evidence="1" id="KW-0732">Signal</keyword>
<dbReference type="GO" id="GO:0004553">
    <property type="term" value="F:hydrolase activity, hydrolyzing O-glycosyl compounds"/>
    <property type="evidence" value="ECO:0007669"/>
    <property type="project" value="InterPro"/>
</dbReference>
<dbReference type="SMART" id="SM01208">
    <property type="entry name" value="G5"/>
    <property type="match status" value="1"/>
</dbReference>
<evidence type="ECO:0000256" key="1">
    <source>
        <dbReference type="ARBA" id="ARBA00022729"/>
    </source>
</evidence>
<dbReference type="EMBL" id="LK996017">
    <property type="protein sequence ID" value="CDX00109.1"/>
    <property type="molecule type" value="Genomic_DNA"/>
</dbReference>
<dbReference type="PANTHER" id="PTHR39160">
    <property type="entry name" value="CELL WALL-BINDING PROTEIN YOCH"/>
    <property type="match status" value="1"/>
</dbReference>
<feature type="domain" description="G5" evidence="3">
    <location>
        <begin position="212"/>
        <end position="292"/>
    </location>
</feature>
<dbReference type="PROSITE" id="PS51109">
    <property type="entry name" value="G5"/>
    <property type="match status" value="1"/>
</dbReference>
<evidence type="ECO:0000313" key="6">
    <source>
        <dbReference type="Proteomes" id="UP000054623"/>
    </source>
</evidence>
<dbReference type="Gene3D" id="2.40.40.10">
    <property type="entry name" value="RlpA-like domain"/>
    <property type="match status" value="1"/>
</dbReference>
<dbReference type="Pfam" id="PF07501">
    <property type="entry name" value="G5"/>
    <property type="match status" value="1"/>
</dbReference>
<dbReference type="GO" id="GO:0009254">
    <property type="term" value="P:peptidoglycan turnover"/>
    <property type="evidence" value="ECO:0007669"/>
    <property type="project" value="InterPro"/>
</dbReference>
<dbReference type="OrthoDB" id="9798935at2"/>
<dbReference type="GO" id="GO:0019867">
    <property type="term" value="C:outer membrane"/>
    <property type="evidence" value="ECO:0007669"/>
    <property type="project" value="InterPro"/>
</dbReference>
<keyword evidence="2" id="KW-1133">Transmembrane helix</keyword>
<dbReference type="OMA" id="WWVYIEG"/>
<dbReference type="InterPro" id="IPR059180">
    <property type="entry name" value="3D_YorM"/>
</dbReference>
<dbReference type="Pfam" id="PF06725">
    <property type="entry name" value="3D"/>
    <property type="match status" value="1"/>
</dbReference>
<dbReference type="InterPro" id="IPR007137">
    <property type="entry name" value="DUF348"/>
</dbReference>
<keyword evidence="2" id="KW-0472">Membrane</keyword>